<reference evidence="3" key="1">
    <citation type="submission" date="2023-11" db="EMBL/GenBank/DDBJ databases">
        <title>Genome assemblies of two species of porcelain crab, Petrolisthes cinctipes and Petrolisthes manimaculis (Anomura: Porcellanidae).</title>
        <authorList>
            <person name="Angst P."/>
        </authorList>
    </citation>
    <scope>NUCLEOTIDE SEQUENCE</scope>
    <source>
        <strain evidence="3">PB745_02</strain>
        <tissue evidence="3">Gill</tissue>
    </source>
</reference>
<accession>A0AAE1TUK1</accession>
<feature type="compositionally biased region" description="Polar residues" evidence="1">
    <location>
        <begin position="714"/>
        <end position="725"/>
    </location>
</feature>
<protein>
    <recommendedName>
        <fullName evidence="2">CUE domain-containing protein</fullName>
    </recommendedName>
</protein>
<evidence type="ECO:0000313" key="4">
    <source>
        <dbReference type="Proteomes" id="UP001292094"/>
    </source>
</evidence>
<dbReference type="PROSITE" id="PS51140">
    <property type="entry name" value="CUE"/>
    <property type="match status" value="1"/>
</dbReference>
<dbReference type="InterPro" id="IPR052586">
    <property type="entry name" value="ASCC2"/>
</dbReference>
<dbReference type="SUPFAM" id="SSF46934">
    <property type="entry name" value="UBA-like"/>
    <property type="match status" value="1"/>
</dbReference>
<evidence type="ECO:0000259" key="2">
    <source>
        <dbReference type="PROSITE" id="PS51140"/>
    </source>
</evidence>
<gene>
    <name evidence="3" type="ORF">Pmani_028740</name>
</gene>
<feature type="region of interest" description="Disordered" evidence="1">
    <location>
        <begin position="447"/>
        <end position="471"/>
    </location>
</feature>
<dbReference type="PANTHER" id="PTHR21494">
    <property type="entry name" value="ACTIVATING SIGNAL COINTEGRATOR 1 COMPLEX SUBUNIT 2 ASC-1 COMPLEX SUBUNIT P100"/>
    <property type="match status" value="1"/>
</dbReference>
<dbReference type="InterPro" id="IPR003892">
    <property type="entry name" value="CUE"/>
</dbReference>
<evidence type="ECO:0000256" key="1">
    <source>
        <dbReference type="SAM" id="MobiDB-lite"/>
    </source>
</evidence>
<feature type="compositionally biased region" description="Polar residues" evidence="1">
    <location>
        <begin position="733"/>
        <end position="751"/>
    </location>
</feature>
<feature type="compositionally biased region" description="Basic and acidic residues" evidence="1">
    <location>
        <begin position="858"/>
        <end position="873"/>
    </location>
</feature>
<dbReference type="GO" id="GO:0043130">
    <property type="term" value="F:ubiquitin binding"/>
    <property type="evidence" value="ECO:0007669"/>
    <property type="project" value="InterPro"/>
</dbReference>
<sequence length="905" mass="102095">MSNTGAIPKGGARPKTVDLKRDNITSEKVKGEIEVINEPLDQKFIQVNRDGVEKRVPALHKGWAQRGTYIKYNRPPVPDDGGLLPVGAQEAWIEMMEFLRNDLSNVLTLPHHRFWSQVVYDPGLHESLESYLSRCHRWYEMDNLEDYARHIVESVHQLVFLVYVRMATHKESKTCHITPSVFGDIIYENYVFDICKLFDLCAVYGLTNSQLLSQMLSNIFKHQPNYYSDLVEAVPSVRNALENIEDKLGVSEHTIIFPVALGTSPSNMSLAEIEDIVNFLLDTFFSLQMFLSLHPPAAKYFSDDNFDIKISVFYERVFPALMSELSECDAMYEPEPTLVKKIELTRSLLLVGFRSLLHHKCLTALQADSISTTVVGECLENYMNIMSTCAGEKTFIADYCTAYSVKDDVELFQKHGGDTTMLSFVKDVVATAVNDLGLSSNVENLTLSNPPSSTLPVESTSDGSGMNGYGSVPGDVELASMVSSVQDLLPHLGAGFIHQCLKYYSYSTEEVINALLVENLPPSLSTLDRSAPLDERPSPRPSSPSPSEASLPPNTTENGQSKDEEKHEIMDRANVYANDEFDVFSNTQVDRSKIHKGKMAKKLVNNEENKETVEKLKEIARQYDERGGTSIYEDEFRYEEESYRPWEYDDEYDDTYDDNDAGNIDEFSAEKVKRRPGIFGAGRLNTHIEYAYAQESSDEKSDTEVEDGSKEESANNLVHSTNRPQVSARPKNRVSTRGVQRIIKNTSSKPNRPSPELNHTNERDPQEEADVSLPSHKIQIQPFCENPEDVRRRAEQRRQDREAHRRKGNWWRGEGGRDGASLSNGVDGARPKVAHSSTKHSGKSWRQGEGSGGGGGSNEERGYRGGKYKEDTNHGQAQSRQYRYKMMHKNDHKRQGAQAKFNRNN</sequence>
<dbReference type="InterPro" id="IPR009060">
    <property type="entry name" value="UBA-like_sf"/>
</dbReference>
<dbReference type="InterPro" id="IPR041800">
    <property type="entry name" value="ASCC2_CUE"/>
</dbReference>
<dbReference type="PANTHER" id="PTHR21494:SF0">
    <property type="entry name" value="ACTIVATING SIGNAL COINTEGRATOR 1 COMPLEX SUBUNIT 2"/>
    <property type="match status" value="1"/>
</dbReference>
<comment type="caution">
    <text evidence="3">The sequence shown here is derived from an EMBL/GenBank/DDBJ whole genome shotgun (WGS) entry which is preliminary data.</text>
</comment>
<dbReference type="CDD" id="cd14364">
    <property type="entry name" value="CUE_ASCC2"/>
    <property type="match status" value="1"/>
</dbReference>
<dbReference type="SMART" id="SM00546">
    <property type="entry name" value="CUE"/>
    <property type="match status" value="1"/>
</dbReference>
<dbReference type="EMBL" id="JAWZYT010003331">
    <property type="protein sequence ID" value="KAK4298953.1"/>
    <property type="molecule type" value="Genomic_DNA"/>
</dbReference>
<dbReference type="AlphaFoldDB" id="A0AAE1TUK1"/>
<feature type="domain" description="CUE" evidence="2">
    <location>
        <begin position="477"/>
        <end position="520"/>
    </location>
</feature>
<feature type="region of interest" description="Disordered" evidence="1">
    <location>
        <begin position="523"/>
        <end position="565"/>
    </location>
</feature>
<organism evidence="3 4">
    <name type="scientific">Petrolisthes manimaculis</name>
    <dbReference type="NCBI Taxonomy" id="1843537"/>
    <lineage>
        <taxon>Eukaryota</taxon>
        <taxon>Metazoa</taxon>
        <taxon>Ecdysozoa</taxon>
        <taxon>Arthropoda</taxon>
        <taxon>Crustacea</taxon>
        <taxon>Multicrustacea</taxon>
        <taxon>Malacostraca</taxon>
        <taxon>Eumalacostraca</taxon>
        <taxon>Eucarida</taxon>
        <taxon>Decapoda</taxon>
        <taxon>Pleocyemata</taxon>
        <taxon>Anomura</taxon>
        <taxon>Galatheoidea</taxon>
        <taxon>Porcellanidae</taxon>
        <taxon>Petrolisthes</taxon>
    </lineage>
</organism>
<dbReference type="Pfam" id="PF02845">
    <property type="entry name" value="CUE"/>
    <property type="match status" value="1"/>
</dbReference>
<dbReference type="GO" id="GO:0006355">
    <property type="term" value="P:regulation of DNA-templated transcription"/>
    <property type="evidence" value="ECO:0007669"/>
    <property type="project" value="TreeGrafter"/>
</dbReference>
<feature type="compositionally biased region" description="Basic and acidic residues" evidence="1">
    <location>
        <begin position="697"/>
        <end position="713"/>
    </location>
</feature>
<feature type="compositionally biased region" description="Basic residues" evidence="1">
    <location>
        <begin position="882"/>
        <end position="892"/>
    </location>
</feature>
<feature type="region of interest" description="Disordered" evidence="1">
    <location>
        <begin position="692"/>
        <end position="905"/>
    </location>
</feature>
<dbReference type="Gene3D" id="1.10.8.10">
    <property type="entry name" value="DNA helicase RuvA subunit, C-terminal domain"/>
    <property type="match status" value="1"/>
</dbReference>
<feature type="compositionally biased region" description="Basic and acidic residues" evidence="1">
    <location>
        <begin position="788"/>
        <end position="803"/>
    </location>
</feature>
<proteinExistence type="predicted"/>
<dbReference type="Proteomes" id="UP001292094">
    <property type="component" value="Unassembled WGS sequence"/>
</dbReference>
<evidence type="ECO:0000313" key="3">
    <source>
        <dbReference type="EMBL" id="KAK4298953.1"/>
    </source>
</evidence>
<keyword evidence="4" id="KW-1185">Reference proteome</keyword>
<name>A0AAE1TUK1_9EUCA</name>
<feature type="compositionally biased region" description="Polar residues" evidence="1">
    <location>
        <begin position="447"/>
        <end position="464"/>
    </location>
</feature>